<dbReference type="Proteomes" id="UP000245699">
    <property type="component" value="Unassembled WGS sequence"/>
</dbReference>
<evidence type="ECO:0000256" key="1">
    <source>
        <dbReference type="SAM" id="SignalP"/>
    </source>
</evidence>
<proteinExistence type="predicted"/>
<name>A0A2T9Z5I2_9FUNG</name>
<keyword evidence="1" id="KW-0732">Signal</keyword>
<accession>A0A2T9Z5I2</accession>
<dbReference type="AlphaFoldDB" id="A0A2T9Z5I2"/>
<dbReference type="EMBL" id="MBFT01000016">
    <property type="protein sequence ID" value="PVU99853.1"/>
    <property type="molecule type" value="Genomic_DNA"/>
</dbReference>
<organism evidence="2 3">
    <name type="scientific">Furculomyces boomerangus</name>
    <dbReference type="NCBI Taxonomy" id="61424"/>
    <lineage>
        <taxon>Eukaryota</taxon>
        <taxon>Fungi</taxon>
        <taxon>Fungi incertae sedis</taxon>
        <taxon>Zoopagomycota</taxon>
        <taxon>Kickxellomycotina</taxon>
        <taxon>Harpellomycetes</taxon>
        <taxon>Harpellales</taxon>
        <taxon>Harpellaceae</taxon>
        <taxon>Furculomyces</taxon>
    </lineage>
</organism>
<gene>
    <name evidence="2" type="ORF">BB559_000345</name>
</gene>
<feature type="signal peptide" evidence="1">
    <location>
        <begin position="1"/>
        <end position="20"/>
    </location>
</feature>
<reference evidence="2 3" key="1">
    <citation type="journal article" date="2018" name="MBio">
        <title>Comparative Genomics Reveals the Core Gene Toolbox for the Fungus-Insect Symbiosis.</title>
        <authorList>
            <person name="Wang Y."/>
            <person name="Stata M."/>
            <person name="Wang W."/>
            <person name="Stajich J.E."/>
            <person name="White M.M."/>
            <person name="Moncalvo J.M."/>
        </authorList>
    </citation>
    <scope>NUCLEOTIDE SEQUENCE [LARGE SCALE GENOMIC DNA]</scope>
    <source>
        <strain evidence="2 3">AUS-77-4</strain>
    </source>
</reference>
<keyword evidence="3" id="KW-1185">Reference proteome</keyword>
<evidence type="ECO:0008006" key="4">
    <source>
        <dbReference type="Google" id="ProtNLM"/>
    </source>
</evidence>
<evidence type="ECO:0000313" key="2">
    <source>
        <dbReference type="EMBL" id="PVU99853.1"/>
    </source>
</evidence>
<comment type="caution">
    <text evidence="2">The sequence shown here is derived from an EMBL/GenBank/DDBJ whole genome shotgun (WGS) entry which is preliminary data.</text>
</comment>
<feature type="chain" id="PRO_5015587462" description="Transmembrane protein" evidence="1">
    <location>
        <begin position="21"/>
        <end position="138"/>
    </location>
</feature>
<protein>
    <recommendedName>
        <fullName evidence="4">Transmembrane protein</fullName>
    </recommendedName>
</protein>
<sequence>MLSKLKIIFVFSFLFIFLNAKPFYDTYQSLLDTKECVFDKCLEKDIDFKQKCNKKCYEDNNISHVYDALVKCYYECASKPSEEISICTNGCTKALANDIVSGKINTKGKSKKSSSSNYKVGTINLLTLFVVTLSIIVF</sequence>
<evidence type="ECO:0000313" key="3">
    <source>
        <dbReference type="Proteomes" id="UP000245699"/>
    </source>
</evidence>